<evidence type="ECO:0000256" key="2">
    <source>
        <dbReference type="ARBA" id="ARBA00022737"/>
    </source>
</evidence>
<gene>
    <name evidence="4" type="ORF">AB3G32_01735</name>
</gene>
<dbReference type="InterPro" id="IPR018357">
    <property type="entry name" value="Hexapep_transf_CS"/>
</dbReference>
<dbReference type="PROSITE" id="PS00101">
    <property type="entry name" value="HEXAPEP_TRANSFERASES"/>
    <property type="match status" value="1"/>
</dbReference>
<keyword evidence="1" id="KW-0808">Transferase</keyword>
<dbReference type="AlphaFoldDB" id="A0AB39WPE6"/>
<proteinExistence type="predicted"/>
<organism evidence="4">
    <name type="scientific">Flavobacterium sp. WC2429</name>
    <dbReference type="NCBI Taxonomy" id="3234140"/>
    <lineage>
        <taxon>Bacteria</taxon>
        <taxon>Pseudomonadati</taxon>
        <taxon>Bacteroidota</taxon>
        <taxon>Flavobacteriia</taxon>
        <taxon>Flavobacteriales</taxon>
        <taxon>Flavobacteriaceae</taxon>
        <taxon>Flavobacterium</taxon>
    </lineage>
</organism>
<keyword evidence="2" id="KW-0677">Repeat</keyword>
<dbReference type="InterPro" id="IPR001451">
    <property type="entry name" value="Hexapep"/>
</dbReference>
<dbReference type="PANTHER" id="PTHR23416">
    <property type="entry name" value="SIALIC ACID SYNTHASE-RELATED"/>
    <property type="match status" value="1"/>
</dbReference>
<dbReference type="RefSeq" id="WP_369765679.1">
    <property type="nucleotide sequence ID" value="NZ_CP165627.1"/>
</dbReference>
<dbReference type="GO" id="GO:0016746">
    <property type="term" value="F:acyltransferase activity"/>
    <property type="evidence" value="ECO:0007669"/>
    <property type="project" value="UniProtKB-KW"/>
</dbReference>
<name>A0AB39WPE6_9FLAO</name>
<dbReference type="Gene3D" id="2.160.10.10">
    <property type="entry name" value="Hexapeptide repeat proteins"/>
    <property type="match status" value="1"/>
</dbReference>
<dbReference type="Pfam" id="PF14602">
    <property type="entry name" value="Hexapep_2"/>
    <property type="match status" value="1"/>
</dbReference>
<accession>A0AB39WPE6</accession>
<evidence type="ECO:0000313" key="4">
    <source>
        <dbReference type="EMBL" id="XDV02393.1"/>
    </source>
</evidence>
<dbReference type="SUPFAM" id="SSF51161">
    <property type="entry name" value="Trimeric LpxA-like enzymes"/>
    <property type="match status" value="2"/>
</dbReference>
<dbReference type="EMBL" id="CP165627">
    <property type="protein sequence ID" value="XDV02393.1"/>
    <property type="molecule type" value="Genomic_DNA"/>
</dbReference>
<evidence type="ECO:0000256" key="1">
    <source>
        <dbReference type="ARBA" id="ARBA00022679"/>
    </source>
</evidence>
<dbReference type="CDD" id="cd04647">
    <property type="entry name" value="LbH_MAT_like"/>
    <property type="match status" value="1"/>
</dbReference>
<dbReference type="Pfam" id="PF00132">
    <property type="entry name" value="Hexapep"/>
    <property type="match status" value="1"/>
</dbReference>
<sequence>MELGIGTYIGKDVKISWPHQVKLGNNCRLEHSIYFHYDGIYSSGPSICIGNHVFIGNNTEFNISDKITIGDNCLIAAGCRFVDHNHGTSLSELIRTQKGPKKEIILEDDVWIGCNVIVLKGVTIGKGAIVAAGAVVNKPIPSNEIWGGIPAKKIGNRK</sequence>
<dbReference type="InterPro" id="IPR011004">
    <property type="entry name" value="Trimer_LpxA-like_sf"/>
</dbReference>
<keyword evidence="3" id="KW-0012">Acyltransferase</keyword>
<evidence type="ECO:0000256" key="3">
    <source>
        <dbReference type="ARBA" id="ARBA00023315"/>
    </source>
</evidence>
<reference evidence="4" key="1">
    <citation type="submission" date="2024-07" db="EMBL/GenBank/DDBJ databases">
        <authorList>
            <person name="Biller S.J."/>
        </authorList>
    </citation>
    <scope>NUCLEOTIDE SEQUENCE</scope>
    <source>
        <strain evidence="4">WC2429</strain>
    </source>
</reference>
<dbReference type="PANTHER" id="PTHR23416:SF78">
    <property type="entry name" value="LIPOPOLYSACCHARIDE BIOSYNTHESIS O-ACETYL TRANSFERASE WBBJ-RELATED"/>
    <property type="match status" value="1"/>
</dbReference>
<protein>
    <submittedName>
        <fullName evidence="4">DapH/DapD/GlmU-related protein</fullName>
    </submittedName>
</protein>
<dbReference type="InterPro" id="IPR051159">
    <property type="entry name" value="Hexapeptide_acetyltransf"/>
</dbReference>